<keyword evidence="5" id="KW-1185">Reference proteome</keyword>
<dbReference type="Gene3D" id="3.40.50.1110">
    <property type="entry name" value="SGNH hydrolase"/>
    <property type="match status" value="1"/>
</dbReference>
<comment type="caution">
    <text evidence="4">The sequence shown here is derived from an EMBL/GenBank/DDBJ whole genome shotgun (WGS) entry which is preliminary data.</text>
</comment>
<dbReference type="InterPro" id="IPR001087">
    <property type="entry name" value="GDSL"/>
</dbReference>
<evidence type="ECO:0000313" key="5">
    <source>
        <dbReference type="Proteomes" id="UP000792457"/>
    </source>
</evidence>
<dbReference type="InterPro" id="IPR008139">
    <property type="entry name" value="SaposinB_dom"/>
</dbReference>
<keyword evidence="1" id="KW-1015">Disulfide bond</keyword>
<gene>
    <name evidence="4" type="ORF">J437_LFUL012938</name>
</gene>
<dbReference type="InterPro" id="IPR048593">
    <property type="entry name" value="AOAH_Saposin_N"/>
</dbReference>
<dbReference type="Proteomes" id="UP000792457">
    <property type="component" value="Unassembled WGS sequence"/>
</dbReference>
<dbReference type="SUPFAM" id="SSF52266">
    <property type="entry name" value="SGNH hydrolase"/>
    <property type="match status" value="1"/>
</dbReference>
<evidence type="ECO:0000256" key="2">
    <source>
        <dbReference type="SAM" id="SignalP"/>
    </source>
</evidence>
<dbReference type="OrthoDB" id="14839at2759"/>
<feature type="domain" description="Saposin B-type" evidence="3">
    <location>
        <begin position="28"/>
        <end position="107"/>
    </location>
</feature>
<evidence type="ECO:0000313" key="4">
    <source>
        <dbReference type="EMBL" id="KAG8233062.1"/>
    </source>
</evidence>
<reference evidence="4" key="2">
    <citation type="submission" date="2017-10" db="EMBL/GenBank/DDBJ databases">
        <title>Ladona fulva Genome sequencing and assembly.</title>
        <authorList>
            <person name="Murali S."/>
            <person name="Richards S."/>
            <person name="Bandaranaike D."/>
            <person name="Bellair M."/>
            <person name="Blankenburg K."/>
            <person name="Chao H."/>
            <person name="Dinh H."/>
            <person name="Doddapaneni H."/>
            <person name="Dugan-Rocha S."/>
            <person name="Elkadiri S."/>
            <person name="Gnanaolivu R."/>
            <person name="Hernandez B."/>
            <person name="Skinner E."/>
            <person name="Javaid M."/>
            <person name="Lee S."/>
            <person name="Li M."/>
            <person name="Ming W."/>
            <person name="Munidasa M."/>
            <person name="Muniz J."/>
            <person name="Nguyen L."/>
            <person name="Hughes D."/>
            <person name="Osuji N."/>
            <person name="Pu L.-L."/>
            <person name="Puazo M."/>
            <person name="Qu C."/>
            <person name="Quiroz J."/>
            <person name="Raj R."/>
            <person name="Weissenberger G."/>
            <person name="Xin Y."/>
            <person name="Zou X."/>
            <person name="Han Y."/>
            <person name="Worley K."/>
            <person name="Muzny D."/>
            <person name="Gibbs R."/>
        </authorList>
    </citation>
    <scope>NUCLEOTIDE SEQUENCE</scope>
    <source>
        <strain evidence="4">Sampled in the wild</strain>
    </source>
</reference>
<dbReference type="Pfam" id="PF00657">
    <property type="entry name" value="Lipase_GDSL"/>
    <property type="match status" value="1"/>
</dbReference>
<organism evidence="4 5">
    <name type="scientific">Ladona fulva</name>
    <name type="common">Scarce chaser dragonfly</name>
    <name type="synonym">Libellula fulva</name>
    <dbReference type="NCBI Taxonomy" id="123851"/>
    <lineage>
        <taxon>Eukaryota</taxon>
        <taxon>Metazoa</taxon>
        <taxon>Ecdysozoa</taxon>
        <taxon>Arthropoda</taxon>
        <taxon>Hexapoda</taxon>
        <taxon>Insecta</taxon>
        <taxon>Pterygota</taxon>
        <taxon>Palaeoptera</taxon>
        <taxon>Odonata</taxon>
        <taxon>Epiprocta</taxon>
        <taxon>Anisoptera</taxon>
        <taxon>Libelluloidea</taxon>
        <taxon>Libellulidae</taxon>
        <taxon>Ladona</taxon>
    </lineage>
</organism>
<protein>
    <recommendedName>
        <fullName evidence="3">Saposin B-type domain-containing protein</fullName>
    </recommendedName>
</protein>
<dbReference type="PANTHER" id="PTHR15010">
    <property type="entry name" value="ACYLOXYACYL HYDROLASE"/>
    <property type="match status" value="1"/>
</dbReference>
<dbReference type="InterPro" id="IPR039676">
    <property type="entry name" value="AOAH"/>
</dbReference>
<accession>A0A8K0P4R1</accession>
<name>A0A8K0P4R1_LADFU</name>
<proteinExistence type="predicted"/>
<feature type="chain" id="PRO_5035443074" description="Saposin B-type domain-containing protein" evidence="2">
    <location>
        <begin position="24"/>
        <end position="550"/>
    </location>
</feature>
<dbReference type="Gene3D" id="1.10.225.10">
    <property type="entry name" value="Saposin-like"/>
    <property type="match status" value="1"/>
</dbReference>
<dbReference type="GO" id="GO:0005509">
    <property type="term" value="F:calcium ion binding"/>
    <property type="evidence" value="ECO:0007669"/>
    <property type="project" value="TreeGrafter"/>
</dbReference>
<evidence type="ECO:0000259" key="3">
    <source>
        <dbReference type="PROSITE" id="PS50015"/>
    </source>
</evidence>
<dbReference type="Pfam" id="PF20825">
    <property type="entry name" value="Saposin"/>
    <property type="match status" value="1"/>
</dbReference>
<evidence type="ECO:0000256" key="1">
    <source>
        <dbReference type="ARBA" id="ARBA00023157"/>
    </source>
</evidence>
<dbReference type="SUPFAM" id="SSF47862">
    <property type="entry name" value="Saposin"/>
    <property type="match status" value="1"/>
</dbReference>
<dbReference type="GO" id="GO:0009104">
    <property type="term" value="P:lipopolysaccharide catabolic process"/>
    <property type="evidence" value="ECO:0007669"/>
    <property type="project" value="TreeGrafter"/>
</dbReference>
<dbReference type="EMBL" id="KZ308685">
    <property type="protein sequence ID" value="KAG8233062.1"/>
    <property type="molecule type" value="Genomic_DNA"/>
</dbReference>
<dbReference type="PROSITE" id="PS50015">
    <property type="entry name" value="SAP_B"/>
    <property type="match status" value="1"/>
</dbReference>
<dbReference type="InterPro" id="IPR036514">
    <property type="entry name" value="SGNH_hydro_sf"/>
</dbReference>
<dbReference type="GO" id="GO:0050528">
    <property type="term" value="F:acyloxyacyl hydrolase activity"/>
    <property type="evidence" value="ECO:0007669"/>
    <property type="project" value="InterPro"/>
</dbReference>
<dbReference type="PANTHER" id="PTHR15010:SF0">
    <property type="entry name" value="ACYLOXYACYL HYDROLASE"/>
    <property type="match status" value="1"/>
</dbReference>
<dbReference type="InterPro" id="IPR011001">
    <property type="entry name" value="Saposin-like"/>
</dbReference>
<dbReference type="AlphaFoldDB" id="A0A8K0P4R1"/>
<keyword evidence="2" id="KW-0732">Signal</keyword>
<feature type="signal peptide" evidence="2">
    <location>
        <begin position="1"/>
        <end position="23"/>
    </location>
</feature>
<sequence>MKLYPSLFFTLLFLFTFTPFSNARGVNGGMECAVCTVVLGLTEQLAAIHNETLVAASMRICSMLPYPLKLYCSKSVNALEEFLSQEFPVTITPDVLCYALGVCYTDPEVGFCHLFPKPKMGLSTSVEVVKEYLRNANRSSLKKFPLLDSKRSPTFDICQVPGIKGICHLISRSFNLIAPALDVDQDWFSSFPWARGSFWRGRDCRDWDGKSYPGRVPSDGDVAHDSNCNGIYGMQTTDPIMPYEDSLCKGTGAQGLVYIGDSVGAHFHCPEAWMDPKQLSSETLQNITQWIFNEGDWPQLGFVTGYMNVTNSLLIKGYTDSIYLRLRARNRCNHRDYQNLSRNGASTKTVLKHAAGSLARNKTSDHPTFVIYGLFGNDVCNNFANTVEHMTTPKMMHENVMNLLERLDATLPNGSHVLLIGLVDGSFIYPTMSERIHPIVLFMTNMNDSMRAFELSGVLKKIAEKERFSSLEVHYLDNPLAQVMQEWEAKGNEVWELLDPVDSLHPSQIAQPLIADVLWRNLEEKYPYVLGDVNPHNDKIKQLFGDQGGH</sequence>
<reference evidence="4" key="1">
    <citation type="submission" date="2013-04" db="EMBL/GenBank/DDBJ databases">
        <authorList>
            <person name="Qu J."/>
            <person name="Murali S.C."/>
            <person name="Bandaranaike D."/>
            <person name="Bellair M."/>
            <person name="Blankenburg K."/>
            <person name="Chao H."/>
            <person name="Dinh H."/>
            <person name="Doddapaneni H."/>
            <person name="Downs B."/>
            <person name="Dugan-Rocha S."/>
            <person name="Elkadiri S."/>
            <person name="Gnanaolivu R.D."/>
            <person name="Hernandez B."/>
            <person name="Javaid M."/>
            <person name="Jayaseelan J.C."/>
            <person name="Lee S."/>
            <person name="Li M."/>
            <person name="Ming W."/>
            <person name="Munidasa M."/>
            <person name="Muniz J."/>
            <person name="Nguyen L."/>
            <person name="Ongeri F."/>
            <person name="Osuji N."/>
            <person name="Pu L.-L."/>
            <person name="Puazo M."/>
            <person name="Qu C."/>
            <person name="Quiroz J."/>
            <person name="Raj R."/>
            <person name="Weissenberger G."/>
            <person name="Xin Y."/>
            <person name="Zou X."/>
            <person name="Han Y."/>
            <person name="Richards S."/>
            <person name="Worley K."/>
            <person name="Muzny D."/>
            <person name="Gibbs R."/>
        </authorList>
    </citation>
    <scope>NUCLEOTIDE SEQUENCE</scope>
    <source>
        <strain evidence="4">Sampled in the wild</strain>
    </source>
</reference>